<gene>
    <name evidence="8" type="ORF">J2R62_07075</name>
</gene>
<dbReference type="Pfam" id="PF07361">
    <property type="entry name" value="Cytochrom_B562"/>
    <property type="match status" value="1"/>
</dbReference>
<dbReference type="GO" id="GO:0020037">
    <property type="term" value="F:heme binding"/>
    <property type="evidence" value="ECO:0007669"/>
    <property type="project" value="InterPro"/>
</dbReference>
<keyword evidence="6" id="KW-0408">Iron</keyword>
<feature type="chain" id="PRO_5034225575" description="Soluble cytochrome b562" evidence="7">
    <location>
        <begin position="25"/>
        <end position="137"/>
    </location>
</feature>
<evidence type="ECO:0000313" key="9">
    <source>
        <dbReference type="Proteomes" id="UP000664658"/>
    </source>
</evidence>
<keyword evidence="6" id="KW-0479">Metal-binding</keyword>
<dbReference type="AlphaFoldDB" id="A0A8I2B4W7"/>
<comment type="similarity">
    <text evidence="2">Belongs to the cytochrome b562 family.</text>
</comment>
<evidence type="ECO:0000256" key="6">
    <source>
        <dbReference type="PIRSR" id="PIRSR000029-1"/>
    </source>
</evidence>
<evidence type="ECO:0000256" key="5">
    <source>
        <dbReference type="ARBA" id="ARBA00022729"/>
    </source>
</evidence>
<comment type="function">
    <text evidence="1">Electron-transport protein of unknown function.</text>
</comment>
<protein>
    <recommendedName>
        <fullName evidence="3">Soluble cytochrome b562</fullName>
    </recommendedName>
</protein>
<dbReference type="InterPro" id="IPR009155">
    <property type="entry name" value="Cyt_b562"/>
</dbReference>
<evidence type="ECO:0000256" key="3">
    <source>
        <dbReference type="ARBA" id="ARBA00016003"/>
    </source>
</evidence>
<keyword evidence="5 7" id="KW-0732">Signal</keyword>
<dbReference type="GO" id="GO:0042597">
    <property type="term" value="C:periplasmic space"/>
    <property type="evidence" value="ECO:0007669"/>
    <property type="project" value="InterPro"/>
</dbReference>
<dbReference type="PIRSF" id="PIRSF000029">
    <property type="entry name" value="Cytochrome_b562"/>
    <property type="match status" value="1"/>
</dbReference>
<keyword evidence="4 6" id="KW-0349">Heme</keyword>
<evidence type="ECO:0000256" key="7">
    <source>
        <dbReference type="SAM" id="SignalP"/>
    </source>
</evidence>
<evidence type="ECO:0000256" key="2">
    <source>
        <dbReference type="ARBA" id="ARBA00005523"/>
    </source>
</evidence>
<dbReference type="EMBL" id="JAFNAA010000006">
    <property type="protein sequence ID" value="MBO1107983.1"/>
    <property type="molecule type" value="Genomic_DNA"/>
</dbReference>
<feature type="signal peptide" evidence="7">
    <location>
        <begin position="1"/>
        <end position="24"/>
    </location>
</feature>
<dbReference type="GO" id="GO:0009055">
    <property type="term" value="F:electron transfer activity"/>
    <property type="evidence" value="ECO:0007669"/>
    <property type="project" value="InterPro"/>
</dbReference>
<sequence length="137" mass="14961">MAKLLTLVVSVCLAATLASAPLRAEEKIADVEQAMKIIARNYRAISKSDDPALLTRDLQTIRSAAQQAQGMIPAKPKGMTEHSEAHKTYLAGLSKLEDQTDQALALLADGKVPEAKKVIGEMKTVRDHYHKELKVKD</sequence>
<dbReference type="GO" id="GO:0022900">
    <property type="term" value="P:electron transport chain"/>
    <property type="evidence" value="ECO:0007669"/>
    <property type="project" value="InterPro"/>
</dbReference>
<evidence type="ECO:0000313" key="8">
    <source>
        <dbReference type="EMBL" id="MBO1107983.1"/>
    </source>
</evidence>
<evidence type="ECO:0000256" key="1">
    <source>
        <dbReference type="ARBA" id="ARBA00002028"/>
    </source>
</evidence>
<dbReference type="SUPFAM" id="SSF47175">
    <property type="entry name" value="Cytochromes"/>
    <property type="match status" value="1"/>
</dbReference>
<feature type="binding site" description="axial binding residue" evidence="6">
    <location>
        <position position="35"/>
    </location>
    <ligand>
        <name>heme b</name>
        <dbReference type="ChEBI" id="CHEBI:60344"/>
    </ligand>
    <ligandPart>
        <name>Fe</name>
        <dbReference type="ChEBI" id="CHEBI:18248"/>
    </ligandPart>
</feature>
<dbReference type="Gene3D" id="1.20.120.10">
    <property type="entry name" value="Cytochrome c/b562"/>
    <property type="match status" value="1"/>
</dbReference>
<reference evidence="8" key="1">
    <citation type="submission" date="2021-03" db="EMBL/GenBank/DDBJ databases">
        <title>Plesiomonas shigelloides zfcc0051, isolated from zebrafish feces.</title>
        <authorList>
            <person name="Vanderhoek Z."/>
            <person name="Gaulke C."/>
        </authorList>
    </citation>
    <scope>NUCLEOTIDE SEQUENCE</scope>
    <source>
        <strain evidence="8">Zfcc0051</strain>
    </source>
</reference>
<organism evidence="8 9">
    <name type="scientific">Plesiomonas shigelloides</name>
    <name type="common">Aeromonas shigelloides</name>
    <dbReference type="NCBI Taxonomy" id="703"/>
    <lineage>
        <taxon>Bacteria</taxon>
        <taxon>Pseudomonadati</taxon>
        <taxon>Pseudomonadota</taxon>
        <taxon>Gammaproteobacteria</taxon>
        <taxon>Enterobacterales</taxon>
        <taxon>Enterobacteriaceae</taxon>
        <taxon>Plesiomonas</taxon>
    </lineage>
</organism>
<comment type="caution">
    <text evidence="8">The sequence shown here is derived from an EMBL/GenBank/DDBJ whole genome shotgun (WGS) entry which is preliminary data.</text>
</comment>
<evidence type="ECO:0000256" key="4">
    <source>
        <dbReference type="ARBA" id="ARBA00022617"/>
    </source>
</evidence>
<feature type="binding site" description="axial binding residue" evidence="6">
    <location>
        <position position="130"/>
    </location>
    <ligand>
        <name>heme b</name>
        <dbReference type="ChEBI" id="CHEBI:60344"/>
    </ligand>
    <ligandPart>
        <name>Fe</name>
        <dbReference type="ChEBI" id="CHEBI:18248"/>
    </ligandPart>
</feature>
<name>A0A8I2B4W7_PLESH</name>
<dbReference type="Proteomes" id="UP000664658">
    <property type="component" value="Unassembled WGS sequence"/>
</dbReference>
<dbReference type="GO" id="GO:0005506">
    <property type="term" value="F:iron ion binding"/>
    <property type="evidence" value="ECO:0007669"/>
    <property type="project" value="InterPro"/>
</dbReference>
<accession>A0A8I2B4W7</accession>
<dbReference type="RefSeq" id="WP_207541914.1">
    <property type="nucleotide sequence ID" value="NZ_JAFNAA010000006.1"/>
</dbReference>
<comment type="cofactor">
    <cofactor evidence="6">
        <name>heme b</name>
        <dbReference type="ChEBI" id="CHEBI:60344"/>
    </cofactor>
    <text evidence="6">Binds 1 heme b (iron(II)-protoporphyrin IX) group per molecule.</text>
</comment>
<dbReference type="InterPro" id="IPR010980">
    <property type="entry name" value="Cyt_c/b562"/>
</dbReference>
<proteinExistence type="inferred from homology"/>